<comment type="similarity">
    <text evidence="2">Belongs to the cation diffusion facilitator (CDF) transporter (TC 2.A.4) family.</text>
</comment>
<dbReference type="InterPro" id="IPR036837">
    <property type="entry name" value="Cation_efflux_CTD_sf"/>
</dbReference>
<dbReference type="GO" id="GO:0016020">
    <property type="term" value="C:membrane"/>
    <property type="evidence" value="ECO:0007669"/>
    <property type="project" value="UniProtKB-SubCell"/>
</dbReference>
<dbReference type="Pfam" id="PF01545">
    <property type="entry name" value="Cation_efflux"/>
    <property type="match status" value="1"/>
</dbReference>
<organism evidence="10 11">
    <name type="scientific">Lysinibacillus sphaericus OT4b.31</name>
    <dbReference type="NCBI Taxonomy" id="1285586"/>
    <lineage>
        <taxon>Bacteria</taxon>
        <taxon>Bacillati</taxon>
        <taxon>Bacillota</taxon>
        <taxon>Bacilli</taxon>
        <taxon>Bacillales</taxon>
        <taxon>Bacillaceae</taxon>
        <taxon>Lysinibacillus</taxon>
    </lineage>
</organism>
<comment type="caution">
    <text evidence="10">The sequence shown here is derived from an EMBL/GenBank/DDBJ whole genome shotgun (WGS) entry which is preliminary data.</text>
</comment>
<dbReference type="eggNOG" id="COG0053">
    <property type="taxonomic scope" value="Bacteria"/>
</dbReference>
<feature type="domain" description="Cation efflux protein transmembrane" evidence="8">
    <location>
        <begin position="15"/>
        <end position="206"/>
    </location>
</feature>
<dbReference type="InterPro" id="IPR027469">
    <property type="entry name" value="Cation_efflux_TMD_sf"/>
</dbReference>
<gene>
    <name evidence="10" type="ORF">H131_01738</name>
</gene>
<dbReference type="GO" id="GO:0008324">
    <property type="term" value="F:monoatomic cation transmembrane transporter activity"/>
    <property type="evidence" value="ECO:0007669"/>
    <property type="project" value="InterPro"/>
</dbReference>
<sequence>MELYTNLRQGEKGAWLSIGTYLILSSTKLTIGYLGTSEALKADGLNNTTDIIASIAVLIGLRIAQRPPDSNHQYGHLRAETVASLVASFIMLIVGLQVLFNSLKSLWEPTGSTPSLLTAYVAIGSAIVMYLVYRYNLALAKKIRSAAVKAAAYDNRSDALVSIGTAIGIFGAIFGFPIIDTLTALVVAFLIIKTAVEIFWEAVQSLTDAFNIDEVETLSVLIRNVDGVIELLDFKGRAHGNMYFIDVTVTVNPYLNVFESHRITEEIEHTVMRENPFCQVLVHIEPHMEVIAPADDNKELSKKSFKQ</sequence>
<dbReference type="FunFam" id="1.20.1510.10:FF:000006">
    <property type="entry name" value="Divalent cation efflux transporter"/>
    <property type="match status" value="1"/>
</dbReference>
<dbReference type="RefSeq" id="WP_010857315.1">
    <property type="nucleotide sequence ID" value="NZ_KB933398.1"/>
</dbReference>
<keyword evidence="4 7" id="KW-0812">Transmembrane</keyword>
<evidence type="ECO:0000256" key="5">
    <source>
        <dbReference type="ARBA" id="ARBA00022989"/>
    </source>
</evidence>
<dbReference type="Gene3D" id="1.20.1510.10">
    <property type="entry name" value="Cation efflux protein transmembrane domain"/>
    <property type="match status" value="1"/>
</dbReference>
<dbReference type="AlphaFoldDB" id="R7ZJA8"/>
<dbReference type="InterPro" id="IPR050291">
    <property type="entry name" value="CDF_Transporter"/>
</dbReference>
<keyword evidence="3" id="KW-0813">Transport</keyword>
<dbReference type="PANTHER" id="PTHR43840:SF50">
    <property type="entry name" value="MANGANESE EFFLUX SYSTEM PROTEIN MNES"/>
    <property type="match status" value="1"/>
</dbReference>
<evidence type="ECO:0000256" key="3">
    <source>
        <dbReference type="ARBA" id="ARBA00022448"/>
    </source>
</evidence>
<evidence type="ECO:0000313" key="10">
    <source>
        <dbReference type="EMBL" id="EON74163.1"/>
    </source>
</evidence>
<dbReference type="NCBIfam" id="TIGR01297">
    <property type="entry name" value="CDF"/>
    <property type="match status" value="1"/>
</dbReference>
<dbReference type="InterPro" id="IPR027470">
    <property type="entry name" value="Cation_efflux_CTD"/>
</dbReference>
<evidence type="ECO:0000259" key="9">
    <source>
        <dbReference type="Pfam" id="PF16916"/>
    </source>
</evidence>
<feature type="domain" description="Cation efflux protein cytoplasmic" evidence="9">
    <location>
        <begin position="214"/>
        <end position="287"/>
    </location>
</feature>
<protein>
    <submittedName>
        <fullName evidence="10">Uncharacterized protein</fullName>
    </submittedName>
</protein>
<accession>R7ZJA8</accession>
<feature type="transmembrane region" description="Helical" evidence="7">
    <location>
        <begin position="115"/>
        <end position="133"/>
    </location>
</feature>
<keyword evidence="6 7" id="KW-0472">Membrane</keyword>
<proteinExistence type="inferred from homology"/>
<evidence type="ECO:0000256" key="4">
    <source>
        <dbReference type="ARBA" id="ARBA00022692"/>
    </source>
</evidence>
<evidence type="ECO:0000256" key="1">
    <source>
        <dbReference type="ARBA" id="ARBA00004141"/>
    </source>
</evidence>
<evidence type="ECO:0000256" key="2">
    <source>
        <dbReference type="ARBA" id="ARBA00008114"/>
    </source>
</evidence>
<dbReference type="EMBL" id="AQPX01000005">
    <property type="protein sequence ID" value="EON74163.1"/>
    <property type="molecule type" value="Genomic_DNA"/>
</dbReference>
<evidence type="ECO:0000256" key="7">
    <source>
        <dbReference type="SAM" id="Phobius"/>
    </source>
</evidence>
<dbReference type="PANTHER" id="PTHR43840">
    <property type="entry name" value="MITOCHONDRIAL METAL TRANSPORTER 1-RELATED"/>
    <property type="match status" value="1"/>
</dbReference>
<feature type="transmembrane region" description="Helical" evidence="7">
    <location>
        <begin position="159"/>
        <end position="179"/>
    </location>
</feature>
<comment type="subcellular location">
    <subcellularLocation>
        <location evidence="1">Membrane</location>
        <topology evidence="1">Multi-pass membrane protein</topology>
    </subcellularLocation>
</comment>
<dbReference type="Pfam" id="PF16916">
    <property type="entry name" value="ZT_dimer"/>
    <property type="match status" value="1"/>
</dbReference>
<dbReference type="SUPFAM" id="SSF161111">
    <property type="entry name" value="Cation efflux protein transmembrane domain-like"/>
    <property type="match status" value="1"/>
</dbReference>
<dbReference type="OrthoDB" id="9806522at2"/>
<dbReference type="HOGENOM" id="CLU_013430_3_5_9"/>
<evidence type="ECO:0000259" key="8">
    <source>
        <dbReference type="Pfam" id="PF01545"/>
    </source>
</evidence>
<dbReference type="PATRIC" id="fig|1285586.5.peg.342"/>
<dbReference type="Proteomes" id="UP000013911">
    <property type="component" value="Unassembled WGS sequence"/>
</dbReference>
<evidence type="ECO:0000256" key="6">
    <source>
        <dbReference type="ARBA" id="ARBA00023136"/>
    </source>
</evidence>
<dbReference type="Gene3D" id="3.30.70.1350">
    <property type="entry name" value="Cation efflux protein, cytoplasmic domain"/>
    <property type="match status" value="1"/>
</dbReference>
<keyword evidence="5 7" id="KW-1133">Transmembrane helix</keyword>
<evidence type="ECO:0000313" key="11">
    <source>
        <dbReference type="Proteomes" id="UP000013911"/>
    </source>
</evidence>
<dbReference type="InterPro" id="IPR058533">
    <property type="entry name" value="Cation_efflux_TM"/>
</dbReference>
<feature type="transmembrane region" description="Helical" evidence="7">
    <location>
        <begin position="82"/>
        <end position="103"/>
    </location>
</feature>
<name>R7ZJA8_LYSSH</name>
<dbReference type="InterPro" id="IPR002524">
    <property type="entry name" value="Cation_efflux"/>
</dbReference>
<dbReference type="SUPFAM" id="SSF160240">
    <property type="entry name" value="Cation efflux protein cytoplasmic domain-like"/>
    <property type="match status" value="1"/>
</dbReference>
<reference evidence="10 11" key="1">
    <citation type="submission" date="2013-04" db="EMBL/GenBank/DDBJ databases">
        <title>Draft genome of the heavy metal tolerant bacterium Lysinibacillus sphaericus strain OT4b.31.</title>
        <authorList>
            <person name="Pena-Montenegro T.D."/>
            <person name="Dussan J."/>
        </authorList>
    </citation>
    <scope>NUCLEOTIDE SEQUENCE [LARGE SCALE GENOMIC DNA]</scope>
    <source>
        <strain evidence="10 11">OT4b.31</strain>
    </source>
</reference>